<proteinExistence type="inferred from homology"/>
<dbReference type="Proteomes" id="UP000397656">
    <property type="component" value="Chromosome 1"/>
</dbReference>
<dbReference type="Gene3D" id="3.40.190.150">
    <property type="entry name" value="Bordetella uptake gene, domain 1"/>
    <property type="match status" value="1"/>
</dbReference>
<sequence>MSALVRSFWASFSPAFPPDFASSPPAAHAGRRRQLAAWLATALLGLPALVAAQAVDSYPSKPIRVVVPYSAGGGADNAARVIAAQMSVLLKQQVVIDNKPGASGTIGAAAVAQAPADGYVVLYDASTFVVNPALRKLPFDAARDFLPVSLAVTAPNILVVPPNAPYKTVGEFLGYARQHPGKTTYASYGPGSPAHMVGELLKSQAKVDLLHVPYKGGAPALTDVMGGQVDAYFANAASGLPYVKAGKLRALAVTSAKRMPALPDVPTLVESGLAGFDVLEWNGFFVPKGTPPQVVERLAAAVQAAVNDPKVHARLLDLGVVPVGSGPQAFGQFLQTELTRWARLVKQNGIAIE</sequence>
<dbReference type="CDD" id="cd13578">
    <property type="entry name" value="PBP2_Bug27"/>
    <property type="match status" value="1"/>
</dbReference>
<dbReference type="InterPro" id="IPR042100">
    <property type="entry name" value="Bug_dom1"/>
</dbReference>
<dbReference type="PANTHER" id="PTHR42928">
    <property type="entry name" value="TRICARBOXYLATE-BINDING PROTEIN"/>
    <property type="match status" value="1"/>
</dbReference>
<accession>A0A643G3R8</accession>
<dbReference type="Pfam" id="PF03401">
    <property type="entry name" value="TctC"/>
    <property type="match status" value="1"/>
</dbReference>
<dbReference type="InterPro" id="IPR005064">
    <property type="entry name" value="BUG"/>
</dbReference>
<organism evidence="2 3">
    <name type="scientific">Cupriavidus basilensis</name>
    <dbReference type="NCBI Taxonomy" id="68895"/>
    <lineage>
        <taxon>Bacteria</taxon>
        <taxon>Pseudomonadati</taxon>
        <taxon>Pseudomonadota</taxon>
        <taxon>Betaproteobacteria</taxon>
        <taxon>Burkholderiales</taxon>
        <taxon>Burkholderiaceae</taxon>
        <taxon>Cupriavidus</taxon>
    </lineage>
</organism>
<dbReference type="GeneID" id="98402003"/>
<name>A0A643G3R8_9BURK</name>
<dbReference type="PANTHER" id="PTHR42928:SF5">
    <property type="entry name" value="BLR1237 PROTEIN"/>
    <property type="match status" value="1"/>
</dbReference>
<dbReference type="PIRSF" id="PIRSF017082">
    <property type="entry name" value="YflP"/>
    <property type="match status" value="1"/>
</dbReference>
<protein>
    <submittedName>
        <fullName evidence="2">Tripartite tricarboxylate transporter substrate binding protein</fullName>
    </submittedName>
</protein>
<dbReference type="SUPFAM" id="SSF53850">
    <property type="entry name" value="Periplasmic binding protein-like II"/>
    <property type="match status" value="1"/>
</dbReference>
<dbReference type="RefSeq" id="WP_150983138.1">
    <property type="nucleotide sequence ID" value="NZ_CP062803.1"/>
</dbReference>
<evidence type="ECO:0000313" key="3">
    <source>
        <dbReference type="Proteomes" id="UP000397656"/>
    </source>
</evidence>
<reference evidence="2 3" key="1">
    <citation type="submission" date="2020-10" db="EMBL/GenBank/DDBJ databases">
        <title>Complete genome sequence of Cupriavidus basilensis CCUG 49340T.</title>
        <authorList>
            <person name="Salva-Serra F."/>
            <person name="Donoso R.A."/>
            <person name="Cho K.H."/>
            <person name="Yoo J.A."/>
            <person name="Lee K."/>
            <person name="Yoon S.-H."/>
            <person name="Perez-Pantoja D."/>
            <person name="Moore E.R.B."/>
        </authorList>
    </citation>
    <scope>NUCLEOTIDE SEQUENCE [LARGE SCALE GENOMIC DNA]</scope>
    <source>
        <strain evidence="3">CCUG 49340</strain>
    </source>
</reference>
<gene>
    <name evidence="2" type="ORF">F7R26_013905</name>
</gene>
<dbReference type="AlphaFoldDB" id="A0A643G3R8"/>
<evidence type="ECO:0000313" key="2">
    <source>
        <dbReference type="EMBL" id="QOT75309.1"/>
    </source>
</evidence>
<dbReference type="EMBL" id="CP062803">
    <property type="protein sequence ID" value="QOT75309.1"/>
    <property type="molecule type" value="Genomic_DNA"/>
</dbReference>
<dbReference type="Gene3D" id="3.40.190.10">
    <property type="entry name" value="Periplasmic binding protein-like II"/>
    <property type="match status" value="1"/>
</dbReference>
<evidence type="ECO:0000256" key="1">
    <source>
        <dbReference type="ARBA" id="ARBA00006987"/>
    </source>
</evidence>
<comment type="similarity">
    <text evidence="1">Belongs to the UPF0065 (bug) family.</text>
</comment>